<protein>
    <recommendedName>
        <fullName evidence="3">Copper chaperone PCu(A)C</fullName>
    </recommendedName>
</protein>
<keyword evidence="2" id="KW-1185">Reference proteome</keyword>
<dbReference type="Pfam" id="PF04314">
    <property type="entry name" value="PCuAC"/>
    <property type="match status" value="1"/>
</dbReference>
<evidence type="ECO:0000313" key="2">
    <source>
        <dbReference type="Proteomes" id="UP000076962"/>
    </source>
</evidence>
<dbReference type="SUPFAM" id="SSF110087">
    <property type="entry name" value="DR1885-like metal-binding protein"/>
    <property type="match status" value="1"/>
</dbReference>
<name>A0A176S4Z1_9GAMM</name>
<accession>A0A176S4Z1</accession>
<proteinExistence type="predicted"/>
<organism evidence="1 2">
    <name type="scientific">Candidatus Thiomargarita nelsonii</name>
    <dbReference type="NCBI Taxonomy" id="1003181"/>
    <lineage>
        <taxon>Bacteria</taxon>
        <taxon>Pseudomonadati</taxon>
        <taxon>Pseudomonadota</taxon>
        <taxon>Gammaproteobacteria</taxon>
        <taxon>Thiotrichales</taxon>
        <taxon>Thiotrichaceae</taxon>
        <taxon>Thiomargarita</taxon>
    </lineage>
</organism>
<evidence type="ECO:0008006" key="3">
    <source>
        <dbReference type="Google" id="ProtNLM"/>
    </source>
</evidence>
<dbReference type="InterPro" id="IPR036182">
    <property type="entry name" value="PCuAC_sf"/>
</dbReference>
<dbReference type="Proteomes" id="UP000076962">
    <property type="component" value="Unassembled WGS sequence"/>
</dbReference>
<dbReference type="PANTHER" id="PTHR36302">
    <property type="entry name" value="BLR7088 PROTEIN"/>
    <property type="match status" value="1"/>
</dbReference>
<dbReference type="InterPro" id="IPR007410">
    <property type="entry name" value="LpqE-like"/>
</dbReference>
<sequence length="170" mass="18887">MCKVLLCTPDALECKAALCTRKLLMKIYFWKEFAAVIMLLAPLACFGESNIRVDDPWVREAPPIVKVLAAYMIIENPTSEMRILIGATATSSFNSVEIHKTVIKDGMMQMRHQPQLIIPPKSQVVLKPGSYHLMLMGSKKSLIAGDKVDLTLKFANGEEISIVAPVRKSK</sequence>
<dbReference type="InterPro" id="IPR058248">
    <property type="entry name" value="Lxx211020-like"/>
</dbReference>
<comment type="caution">
    <text evidence="1">The sequence shown here is derived from an EMBL/GenBank/DDBJ whole genome shotgun (WGS) entry which is preliminary data.</text>
</comment>
<reference evidence="1 2" key="1">
    <citation type="submission" date="2016-05" db="EMBL/GenBank/DDBJ databases">
        <title>Single-cell genome of chain-forming Candidatus Thiomargarita nelsonii and comparison to other large sulfur-oxidizing bacteria.</title>
        <authorList>
            <person name="Winkel M."/>
            <person name="Salman V."/>
            <person name="Woyke T."/>
            <person name="Schulz-Vogt H."/>
            <person name="Richter M."/>
            <person name="Flood B."/>
            <person name="Bailey J."/>
            <person name="Amann R."/>
            <person name="Mussmann M."/>
        </authorList>
    </citation>
    <scope>NUCLEOTIDE SEQUENCE [LARGE SCALE GENOMIC DNA]</scope>
    <source>
        <strain evidence="1 2">THI036</strain>
    </source>
</reference>
<dbReference type="PANTHER" id="PTHR36302:SF1">
    <property type="entry name" value="COPPER CHAPERONE PCU(A)C"/>
    <property type="match status" value="1"/>
</dbReference>
<dbReference type="AlphaFoldDB" id="A0A176S4Z1"/>
<gene>
    <name evidence="1" type="ORF">THIOM_001189</name>
</gene>
<evidence type="ECO:0000313" key="1">
    <source>
        <dbReference type="EMBL" id="OAD22988.1"/>
    </source>
</evidence>
<dbReference type="EMBL" id="LUTY01000620">
    <property type="protein sequence ID" value="OAD22988.1"/>
    <property type="molecule type" value="Genomic_DNA"/>
</dbReference>
<dbReference type="Gene3D" id="2.60.40.1890">
    <property type="entry name" value="PCu(A)C copper chaperone"/>
    <property type="match status" value="1"/>
</dbReference>